<proteinExistence type="predicted"/>
<keyword evidence="1" id="KW-0175">Coiled coil</keyword>
<sequence>MALPGAFPAVVAGAVRALFDRIADLDMECRTRLILWFSHHLANFQFTWPWEEWAYVIDLPKWAPKRVFVQEVLEREVRLSYWEKIKQSIENAVGLDELLPLKGGSNFKYRAEDGQESSPQHALSKDLNSMVKGKVTVHEIVLWVEEKVVAVHGFKCALEVVIQTLLDIGSKSFTHLITVMERYGNVIAKMCPDQEKQVMLIDEVSSYWKDNTQMTAIAIDRMMGYRLVSNLAIVYWVFSPSSMQQFHTSDRPWEILRNAISKTYNRISDLRKEIYSLKRSVLAAKESLVEAEAELEAAESKLSIVNSEPVRGENPGRLKRLKAFADKRKEEEVSTRESVEAKEALLARALEENKALFIAMYKSFANVLKEGLSHADVDGKQDNVPSRNADAMAVDPDEPLTMEVDEENERSKKIESQNGDTIEEAAQWRRSTLAYVKAFTRQYASEVLPSFKDPRSTNIMPQFPKDS</sequence>
<dbReference type="Gene3D" id="1.25.40.180">
    <property type="match status" value="2"/>
</dbReference>
<dbReference type="InterPro" id="IPR027159">
    <property type="entry name" value="CBP80"/>
</dbReference>
<dbReference type="Pfam" id="PF09088">
    <property type="entry name" value="MIF4G_like"/>
    <property type="match status" value="1"/>
</dbReference>
<evidence type="ECO:0000259" key="2">
    <source>
        <dbReference type="Pfam" id="PF09088"/>
    </source>
</evidence>
<organism evidence="4 5">
    <name type="scientific">Acorus gramineus</name>
    <name type="common">Dwarf sweet flag</name>
    <dbReference type="NCBI Taxonomy" id="55184"/>
    <lineage>
        <taxon>Eukaryota</taxon>
        <taxon>Viridiplantae</taxon>
        <taxon>Streptophyta</taxon>
        <taxon>Embryophyta</taxon>
        <taxon>Tracheophyta</taxon>
        <taxon>Spermatophyta</taxon>
        <taxon>Magnoliopsida</taxon>
        <taxon>Liliopsida</taxon>
        <taxon>Acoraceae</taxon>
        <taxon>Acorus</taxon>
    </lineage>
</organism>
<feature type="domain" description="MIF4G-like type 2" evidence="3">
    <location>
        <begin position="107"/>
        <end position="446"/>
    </location>
</feature>
<dbReference type="SUPFAM" id="SSF48371">
    <property type="entry name" value="ARM repeat"/>
    <property type="match status" value="2"/>
</dbReference>
<dbReference type="GO" id="GO:0000184">
    <property type="term" value="P:nuclear-transcribed mRNA catabolic process, nonsense-mediated decay"/>
    <property type="evidence" value="ECO:0007669"/>
    <property type="project" value="TreeGrafter"/>
</dbReference>
<keyword evidence="5" id="KW-1185">Reference proteome</keyword>
<reference evidence="4" key="2">
    <citation type="submission" date="2023-06" db="EMBL/GenBank/DDBJ databases">
        <authorList>
            <person name="Ma L."/>
            <person name="Liu K.-W."/>
            <person name="Li Z."/>
            <person name="Hsiao Y.-Y."/>
            <person name="Qi Y."/>
            <person name="Fu T."/>
            <person name="Tang G."/>
            <person name="Zhang D."/>
            <person name="Sun W.-H."/>
            <person name="Liu D.-K."/>
            <person name="Li Y."/>
            <person name="Chen G.-Z."/>
            <person name="Liu X.-D."/>
            <person name="Liao X.-Y."/>
            <person name="Jiang Y.-T."/>
            <person name="Yu X."/>
            <person name="Hao Y."/>
            <person name="Huang J."/>
            <person name="Zhao X.-W."/>
            <person name="Ke S."/>
            <person name="Chen Y.-Y."/>
            <person name="Wu W.-L."/>
            <person name="Hsu J.-L."/>
            <person name="Lin Y.-F."/>
            <person name="Huang M.-D."/>
            <person name="Li C.-Y."/>
            <person name="Huang L."/>
            <person name="Wang Z.-W."/>
            <person name="Zhao X."/>
            <person name="Zhong W.-Y."/>
            <person name="Peng D.-H."/>
            <person name="Ahmad S."/>
            <person name="Lan S."/>
            <person name="Zhang J.-S."/>
            <person name="Tsai W.-C."/>
            <person name="Van De Peer Y."/>
            <person name="Liu Z.-J."/>
        </authorList>
    </citation>
    <scope>NUCLEOTIDE SEQUENCE</scope>
    <source>
        <strain evidence="4">SCP</strain>
        <tissue evidence="4">Leaves</tissue>
    </source>
</reference>
<dbReference type="Proteomes" id="UP001179952">
    <property type="component" value="Unassembled WGS sequence"/>
</dbReference>
<dbReference type="EMBL" id="JAUJYN010000001">
    <property type="protein sequence ID" value="KAK1280387.1"/>
    <property type="molecule type" value="Genomic_DNA"/>
</dbReference>
<dbReference type="Pfam" id="PF09090">
    <property type="entry name" value="MIF4G_like_2"/>
    <property type="match status" value="1"/>
</dbReference>
<dbReference type="GO" id="GO:0006406">
    <property type="term" value="P:mRNA export from nucleus"/>
    <property type="evidence" value="ECO:0007669"/>
    <property type="project" value="InterPro"/>
</dbReference>
<gene>
    <name evidence="4" type="ORF">QJS04_geneDACA004783</name>
</gene>
<dbReference type="PANTHER" id="PTHR12412:SF2">
    <property type="entry name" value="NUCLEAR CAP-BINDING PROTEIN SUBUNIT 1"/>
    <property type="match status" value="1"/>
</dbReference>
<dbReference type="GO" id="GO:0005634">
    <property type="term" value="C:nucleus"/>
    <property type="evidence" value="ECO:0007669"/>
    <property type="project" value="TreeGrafter"/>
</dbReference>
<comment type="caution">
    <text evidence="4">The sequence shown here is derived from an EMBL/GenBank/DDBJ whole genome shotgun (WGS) entry which is preliminary data.</text>
</comment>
<evidence type="ECO:0000256" key="1">
    <source>
        <dbReference type="SAM" id="Coils"/>
    </source>
</evidence>
<dbReference type="GO" id="GO:0003729">
    <property type="term" value="F:mRNA binding"/>
    <property type="evidence" value="ECO:0007669"/>
    <property type="project" value="TreeGrafter"/>
</dbReference>
<accession>A0AAV9BW70</accession>
<reference evidence="4" key="1">
    <citation type="journal article" date="2023" name="Nat. Commun.">
        <title>Diploid and tetraploid genomes of Acorus and the evolution of monocots.</title>
        <authorList>
            <person name="Ma L."/>
            <person name="Liu K.W."/>
            <person name="Li Z."/>
            <person name="Hsiao Y.Y."/>
            <person name="Qi Y."/>
            <person name="Fu T."/>
            <person name="Tang G.D."/>
            <person name="Zhang D."/>
            <person name="Sun W.H."/>
            <person name="Liu D.K."/>
            <person name="Li Y."/>
            <person name="Chen G.Z."/>
            <person name="Liu X.D."/>
            <person name="Liao X.Y."/>
            <person name="Jiang Y.T."/>
            <person name="Yu X."/>
            <person name="Hao Y."/>
            <person name="Huang J."/>
            <person name="Zhao X.W."/>
            <person name="Ke S."/>
            <person name="Chen Y.Y."/>
            <person name="Wu W.L."/>
            <person name="Hsu J.L."/>
            <person name="Lin Y.F."/>
            <person name="Huang M.D."/>
            <person name="Li C.Y."/>
            <person name="Huang L."/>
            <person name="Wang Z.W."/>
            <person name="Zhao X."/>
            <person name="Zhong W.Y."/>
            <person name="Peng D.H."/>
            <person name="Ahmad S."/>
            <person name="Lan S."/>
            <person name="Zhang J.S."/>
            <person name="Tsai W.C."/>
            <person name="Van de Peer Y."/>
            <person name="Liu Z.J."/>
        </authorList>
    </citation>
    <scope>NUCLEOTIDE SEQUENCE</scope>
    <source>
        <strain evidence="4">SCP</strain>
    </source>
</reference>
<feature type="domain" description="MIF4G-like type 1" evidence="2">
    <location>
        <begin position="4"/>
        <end position="89"/>
    </location>
</feature>
<name>A0AAV9BW70_ACOGR</name>
<evidence type="ECO:0000313" key="4">
    <source>
        <dbReference type="EMBL" id="KAK1280387.1"/>
    </source>
</evidence>
<dbReference type="PANTHER" id="PTHR12412">
    <property type="entry name" value="CAP BINDING PROTEIN"/>
    <property type="match status" value="1"/>
</dbReference>
<dbReference type="GO" id="GO:0005846">
    <property type="term" value="C:nuclear cap binding complex"/>
    <property type="evidence" value="ECO:0007669"/>
    <property type="project" value="InterPro"/>
</dbReference>
<dbReference type="AlphaFoldDB" id="A0AAV9BW70"/>
<dbReference type="GO" id="GO:0000339">
    <property type="term" value="F:RNA cap binding"/>
    <property type="evidence" value="ECO:0007669"/>
    <property type="project" value="InterPro"/>
</dbReference>
<protein>
    <submittedName>
        <fullName evidence="4">Nuclear cap-binding protein subunit 1</fullName>
    </submittedName>
</protein>
<feature type="coiled-coil region" evidence="1">
    <location>
        <begin position="281"/>
        <end position="308"/>
    </location>
</feature>
<evidence type="ECO:0000313" key="5">
    <source>
        <dbReference type="Proteomes" id="UP001179952"/>
    </source>
</evidence>
<dbReference type="InterPro" id="IPR016024">
    <property type="entry name" value="ARM-type_fold"/>
</dbReference>
<dbReference type="InterPro" id="IPR015174">
    <property type="entry name" value="MIF4G-like_typ-2"/>
</dbReference>
<evidence type="ECO:0000259" key="3">
    <source>
        <dbReference type="Pfam" id="PF09090"/>
    </source>
</evidence>
<dbReference type="InterPro" id="IPR015172">
    <property type="entry name" value="MIF4G-like_typ-1"/>
</dbReference>